<feature type="compositionally biased region" description="Polar residues" evidence="1">
    <location>
        <begin position="181"/>
        <end position="191"/>
    </location>
</feature>
<dbReference type="AlphaFoldDB" id="A0AA85BMD1"/>
<evidence type="ECO:0000313" key="3">
    <source>
        <dbReference type="WBParaSite" id="SMTH1_66810.1"/>
    </source>
</evidence>
<dbReference type="Proteomes" id="UP000050791">
    <property type="component" value="Unassembled WGS sequence"/>
</dbReference>
<protein>
    <submittedName>
        <fullName evidence="3">Uncharacterized protein</fullName>
    </submittedName>
</protein>
<sequence length="585" mass="65991">MPGEENSPDEDGPKYKISSFLFGNVNKEGQIEEYQHDVELKSINNLDRCHVREVEEAASDVLSDSSVIPSVSPEGGGVQPINNISSIDYYNEEETLAEEIVEKVLYDMKPEKIEEDDYDLIDSEPERSLTPKMDLDLRLLHKEGYASPGSGTIESVPEESSLSEINVIGLDSQLKREDTSSPRTESVSPSKPISYAQISVSEDTTLIMPPPLHPAPLSISRSNQIKPVYSRSSDSPITSPVTIGCNLESVKSSGYATTAPHHQDNALNTPLGSLMPPEYMNVDIKELFPSYDPGKTPLWGRLFKLPHQLGVYHEFIEHYDYMEEILSQRPSRSDRLHLLYDGFLDLGEIPLPEEINCHDEVVELNTPPIPGLDYLAGSEHSWWRRAFRNALDELMNPKKAEAYEQAGGVDKKTSTQKQQLEPDEIHKHDDLNETLNNDIDTYLGWRLGPAKYWYDQLGLPLDINISEWTEWRRPLTSTTTTACSINNNNDSNSLSLHSSTNSEYEAHDCGNLDTNKLVNETVSEVPTFSTIKKKILMNRSTEVIQIKCAVNKILIVVNSGCQLNRYFIHLQLYVRIIHVLYVLMK</sequence>
<evidence type="ECO:0000313" key="2">
    <source>
        <dbReference type="Proteomes" id="UP000050791"/>
    </source>
</evidence>
<feature type="region of interest" description="Disordered" evidence="1">
    <location>
        <begin position="172"/>
        <end position="191"/>
    </location>
</feature>
<accession>A0AA85BMD1</accession>
<evidence type="ECO:0000256" key="1">
    <source>
        <dbReference type="SAM" id="MobiDB-lite"/>
    </source>
</evidence>
<proteinExistence type="predicted"/>
<reference evidence="3" key="1">
    <citation type="submission" date="2023-11" db="UniProtKB">
        <authorList>
            <consortium name="WormBaseParasite"/>
        </authorList>
    </citation>
    <scope>IDENTIFICATION</scope>
</reference>
<organism evidence="2 3">
    <name type="scientific">Schistosoma mattheei</name>
    <dbReference type="NCBI Taxonomy" id="31246"/>
    <lineage>
        <taxon>Eukaryota</taxon>
        <taxon>Metazoa</taxon>
        <taxon>Spiralia</taxon>
        <taxon>Lophotrochozoa</taxon>
        <taxon>Platyhelminthes</taxon>
        <taxon>Trematoda</taxon>
        <taxon>Digenea</taxon>
        <taxon>Strigeidida</taxon>
        <taxon>Schistosomatoidea</taxon>
        <taxon>Schistosomatidae</taxon>
        <taxon>Schistosoma</taxon>
    </lineage>
</organism>
<dbReference type="WBParaSite" id="SMTH1_66810.1">
    <property type="protein sequence ID" value="SMTH1_66810.1"/>
    <property type="gene ID" value="SMTH1_66810"/>
</dbReference>
<feature type="region of interest" description="Disordered" evidence="1">
    <location>
        <begin position="60"/>
        <end position="79"/>
    </location>
</feature>
<name>A0AA85BMD1_9TREM</name>